<sequence length="126" mass="13941">MVVVRKSRGPYLGLLDLPGESPESGESPEKTLVRELLEECGVRPARFLSWHEFDLGVDRDSAGRTIDLRHRGRIALVEVTDAVAEIRDVEDVAAVERHRPEDLDENACSAPLSFALGLLPRPDGQE</sequence>
<dbReference type="Gene3D" id="3.90.79.10">
    <property type="entry name" value="Nucleoside Triphosphate Pyrophosphohydrolase"/>
    <property type="match status" value="1"/>
</dbReference>
<keyword evidence="3" id="KW-1185">Reference proteome</keyword>
<dbReference type="EMBL" id="BAABGN010000005">
    <property type="protein sequence ID" value="GAA4421432.1"/>
    <property type="molecule type" value="Genomic_DNA"/>
</dbReference>
<gene>
    <name evidence="2" type="ORF">GCM10023169_14370</name>
</gene>
<dbReference type="InterPro" id="IPR000086">
    <property type="entry name" value="NUDIX_hydrolase_dom"/>
</dbReference>
<evidence type="ECO:0000313" key="2">
    <source>
        <dbReference type="EMBL" id="GAA4421432.1"/>
    </source>
</evidence>
<evidence type="ECO:0000313" key="3">
    <source>
        <dbReference type="Proteomes" id="UP001500622"/>
    </source>
</evidence>
<comment type="caution">
    <text evidence="2">The sequence shown here is derived from an EMBL/GenBank/DDBJ whole genome shotgun (WGS) entry which is preliminary data.</text>
</comment>
<dbReference type="PROSITE" id="PS51462">
    <property type="entry name" value="NUDIX"/>
    <property type="match status" value="1"/>
</dbReference>
<dbReference type="InterPro" id="IPR015797">
    <property type="entry name" value="NUDIX_hydrolase-like_dom_sf"/>
</dbReference>
<reference evidence="3" key="1">
    <citation type="journal article" date="2019" name="Int. J. Syst. Evol. Microbiol.">
        <title>The Global Catalogue of Microorganisms (GCM) 10K type strain sequencing project: providing services to taxonomists for standard genome sequencing and annotation.</title>
        <authorList>
            <consortium name="The Broad Institute Genomics Platform"/>
            <consortium name="The Broad Institute Genome Sequencing Center for Infectious Disease"/>
            <person name="Wu L."/>
            <person name="Ma J."/>
        </authorList>
    </citation>
    <scope>NUCLEOTIDE SEQUENCE [LARGE SCALE GENOMIC DNA]</scope>
    <source>
        <strain evidence="3">JCM 17810</strain>
    </source>
</reference>
<accession>A0ABP8L2F5</accession>
<feature type="domain" description="Nudix hydrolase" evidence="1">
    <location>
        <begin position="1"/>
        <end position="120"/>
    </location>
</feature>
<protein>
    <recommendedName>
        <fullName evidence="1">Nudix hydrolase domain-containing protein</fullName>
    </recommendedName>
</protein>
<dbReference type="Pfam" id="PF00293">
    <property type="entry name" value="NUDIX"/>
    <property type="match status" value="1"/>
</dbReference>
<proteinExistence type="predicted"/>
<dbReference type="SUPFAM" id="SSF55811">
    <property type="entry name" value="Nudix"/>
    <property type="match status" value="1"/>
</dbReference>
<evidence type="ECO:0000259" key="1">
    <source>
        <dbReference type="PROSITE" id="PS51462"/>
    </source>
</evidence>
<organism evidence="2 3">
    <name type="scientific">Georgenia halophila</name>
    <dbReference type="NCBI Taxonomy" id="620889"/>
    <lineage>
        <taxon>Bacteria</taxon>
        <taxon>Bacillati</taxon>
        <taxon>Actinomycetota</taxon>
        <taxon>Actinomycetes</taxon>
        <taxon>Micrococcales</taxon>
        <taxon>Bogoriellaceae</taxon>
        <taxon>Georgenia</taxon>
    </lineage>
</organism>
<dbReference type="Proteomes" id="UP001500622">
    <property type="component" value="Unassembled WGS sequence"/>
</dbReference>
<name>A0ABP8L2F5_9MICO</name>